<evidence type="ECO:0000313" key="9">
    <source>
        <dbReference type="Proteomes" id="UP000626092"/>
    </source>
</evidence>
<evidence type="ECO:0000259" key="7">
    <source>
        <dbReference type="Pfam" id="PF23598"/>
    </source>
</evidence>
<comment type="caution">
    <text evidence="8">The sequence shown here is derived from an EMBL/GenBank/DDBJ whole genome shotgun (WGS) entry which is preliminary data.</text>
</comment>
<feature type="domain" description="NB-ARC" evidence="5">
    <location>
        <begin position="163"/>
        <end position="325"/>
    </location>
</feature>
<proteinExistence type="predicted"/>
<dbReference type="SUPFAM" id="SSF52540">
    <property type="entry name" value="P-loop containing nucleoside triphosphate hydrolases"/>
    <property type="match status" value="1"/>
</dbReference>
<dbReference type="InterPro" id="IPR027417">
    <property type="entry name" value="P-loop_NTPase"/>
</dbReference>
<dbReference type="PANTHER" id="PTHR15140:SF56">
    <property type="entry name" value="NB-ARC DOMAIN-CONTAINING PROTEIN"/>
    <property type="match status" value="1"/>
</dbReference>
<evidence type="ECO:0000256" key="2">
    <source>
        <dbReference type="ARBA" id="ARBA00022741"/>
    </source>
</evidence>
<sequence length="717" mass="81221">MSDAAIGFLLDNLKQLVQYNFNLIKNVRNEVDGLIRDLPFLKALIEESTETGSEDRVVKSLVTRIRDLTFEAEDAIDCYTVVEATGQKGKKWFAKVFGGLDHVSKLRKVAKKVQGIREEVDKLNQNPMFVYRALQARDPAGRTERRLPDVEKDNVVGFDEATTTLIERLTADTKELQVISIIGMPGLGKTTLANKVFNDPRVSHEFSTLAWIYVSQTYTKRDLLLSILKGGNQVTTAMSDMDEGSLVKEVRGYLSWKYLIVVDDVWEKKDWDNINGAFPNHKNGSRILLTSRNEPVAEHAHPLSEPHKLDFLTDPQSLELLQIKIKEDGSNSSSYSTPGVSVINRRLCIHNGVSKYISSKPCGLRVRSFLCFAKNQVNLRREHVGYIPEEFKLLRVYHIQPISSPRFPSEIEKLVHLTYVAFSGDFTTIPAAISNLWNLQTLIVETSSRTTRTIDIKADILKMSQFRHLHTNKASQLHSSVAKKIKDCDNASLNKSLQTLTTITPESCTEDFLGQTTCIKKLGIRGKLDILEGKGWSRFDNLTKLLQLVTLKLLNDAFPDPPSESKLQGLPQWNKFPPNLERLTLADTFLDWDHMYVLGMLPKLEELKLKDNAFTGISWTLVDGGFKKLKALQIWKTDLVSWEAKAEHFPSLQHIVLKDCRRLWEIPPSLANVKTLRTIKLHETSRSAATSARKIKEQQQESNAYNGLKVDIFPPDL</sequence>
<dbReference type="Pfam" id="PF00931">
    <property type="entry name" value="NB-ARC"/>
    <property type="match status" value="1"/>
</dbReference>
<dbReference type="Pfam" id="PF23598">
    <property type="entry name" value="LRR_14"/>
    <property type="match status" value="1"/>
</dbReference>
<evidence type="ECO:0000256" key="4">
    <source>
        <dbReference type="ARBA" id="ARBA00022840"/>
    </source>
</evidence>
<protein>
    <submittedName>
        <fullName evidence="8">Uncharacterized protein</fullName>
    </submittedName>
</protein>
<keyword evidence="1" id="KW-0677">Repeat</keyword>
<dbReference type="Gene3D" id="3.80.10.10">
    <property type="entry name" value="Ribonuclease Inhibitor"/>
    <property type="match status" value="1"/>
</dbReference>
<dbReference type="GO" id="GO:0005524">
    <property type="term" value="F:ATP binding"/>
    <property type="evidence" value="ECO:0007669"/>
    <property type="project" value="UniProtKB-KW"/>
</dbReference>
<evidence type="ECO:0000256" key="3">
    <source>
        <dbReference type="ARBA" id="ARBA00022821"/>
    </source>
</evidence>
<dbReference type="Pfam" id="PF18052">
    <property type="entry name" value="Rx_N"/>
    <property type="match status" value="1"/>
</dbReference>
<dbReference type="Gene3D" id="3.40.50.300">
    <property type="entry name" value="P-loop containing nucleotide triphosphate hydrolases"/>
    <property type="match status" value="1"/>
</dbReference>
<feature type="domain" description="Disease resistance R13L4/SHOC-2-like LRR" evidence="7">
    <location>
        <begin position="366"/>
        <end position="690"/>
    </location>
</feature>
<gene>
    <name evidence="8" type="ORF">RHSIM_Rhsim12G0206700</name>
</gene>
<dbReference type="Proteomes" id="UP000626092">
    <property type="component" value="Unassembled WGS sequence"/>
</dbReference>
<dbReference type="InterPro" id="IPR002182">
    <property type="entry name" value="NB-ARC"/>
</dbReference>
<dbReference type="EMBL" id="WJXA01000012">
    <property type="protein sequence ID" value="KAF7124179.1"/>
    <property type="molecule type" value="Genomic_DNA"/>
</dbReference>
<evidence type="ECO:0000259" key="5">
    <source>
        <dbReference type="Pfam" id="PF00931"/>
    </source>
</evidence>
<keyword evidence="2" id="KW-0547">Nucleotide-binding</keyword>
<evidence type="ECO:0000259" key="6">
    <source>
        <dbReference type="Pfam" id="PF18052"/>
    </source>
</evidence>
<dbReference type="AlphaFoldDB" id="A0A834G6X2"/>
<dbReference type="PRINTS" id="PR00364">
    <property type="entry name" value="DISEASERSIST"/>
</dbReference>
<dbReference type="SUPFAM" id="SSF52058">
    <property type="entry name" value="L domain-like"/>
    <property type="match status" value="1"/>
</dbReference>
<dbReference type="InterPro" id="IPR032675">
    <property type="entry name" value="LRR_dom_sf"/>
</dbReference>
<dbReference type="GO" id="GO:0043531">
    <property type="term" value="F:ADP binding"/>
    <property type="evidence" value="ECO:0007669"/>
    <property type="project" value="InterPro"/>
</dbReference>
<dbReference type="InterPro" id="IPR055414">
    <property type="entry name" value="LRR_R13L4/SHOC2-like"/>
</dbReference>
<name>A0A834G6X2_RHOSS</name>
<keyword evidence="9" id="KW-1185">Reference proteome</keyword>
<dbReference type="GO" id="GO:0051707">
    <property type="term" value="P:response to other organism"/>
    <property type="evidence" value="ECO:0007669"/>
    <property type="project" value="UniProtKB-ARBA"/>
</dbReference>
<dbReference type="FunFam" id="3.40.50.300:FF:001091">
    <property type="entry name" value="Probable disease resistance protein At1g61300"/>
    <property type="match status" value="1"/>
</dbReference>
<dbReference type="InterPro" id="IPR041118">
    <property type="entry name" value="Rx_N"/>
</dbReference>
<organism evidence="8 9">
    <name type="scientific">Rhododendron simsii</name>
    <name type="common">Sims's rhododendron</name>
    <dbReference type="NCBI Taxonomy" id="118357"/>
    <lineage>
        <taxon>Eukaryota</taxon>
        <taxon>Viridiplantae</taxon>
        <taxon>Streptophyta</taxon>
        <taxon>Embryophyta</taxon>
        <taxon>Tracheophyta</taxon>
        <taxon>Spermatophyta</taxon>
        <taxon>Magnoliopsida</taxon>
        <taxon>eudicotyledons</taxon>
        <taxon>Gunneridae</taxon>
        <taxon>Pentapetalae</taxon>
        <taxon>asterids</taxon>
        <taxon>Ericales</taxon>
        <taxon>Ericaceae</taxon>
        <taxon>Ericoideae</taxon>
        <taxon>Rhodoreae</taxon>
        <taxon>Rhododendron</taxon>
    </lineage>
</organism>
<dbReference type="InterPro" id="IPR038005">
    <property type="entry name" value="RX-like_CC"/>
</dbReference>
<dbReference type="Gene3D" id="1.20.5.4130">
    <property type="match status" value="1"/>
</dbReference>
<keyword evidence="4" id="KW-0067">ATP-binding</keyword>
<dbReference type="GO" id="GO:0006952">
    <property type="term" value="P:defense response"/>
    <property type="evidence" value="ECO:0007669"/>
    <property type="project" value="UniProtKB-KW"/>
</dbReference>
<keyword evidence="3" id="KW-0611">Plant defense</keyword>
<accession>A0A834G6X2</accession>
<reference evidence="8" key="1">
    <citation type="submission" date="2019-11" db="EMBL/GenBank/DDBJ databases">
        <authorList>
            <person name="Liu Y."/>
            <person name="Hou J."/>
            <person name="Li T.-Q."/>
            <person name="Guan C.-H."/>
            <person name="Wu X."/>
            <person name="Wu H.-Z."/>
            <person name="Ling F."/>
            <person name="Zhang R."/>
            <person name="Shi X.-G."/>
            <person name="Ren J.-P."/>
            <person name="Chen E.-F."/>
            <person name="Sun J.-M."/>
        </authorList>
    </citation>
    <scope>NUCLEOTIDE SEQUENCE</scope>
    <source>
        <strain evidence="8">Adult_tree_wgs_1</strain>
        <tissue evidence="8">Leaves</tissue>
    </source>
</reference>
<dbReference type="CDD" id="cd14798">
    <property type="entry name" value="RX-CC_like"/>
    <property type="match status" value="1"/>
</dbReference>
<dbReference type="PANTHER" id="PTHR15140">
    <property type="entry name" value="TUBULIN-SPECIFIC CHAPERONE E"/>
    <property type="match status" value="1"/>
</dbReference>
<evidence type="ECO:0000256" key="1">
    <source>
        <dbReference type="ARBA" id="ARBA00022737"/>
    </source>
</evidence>
<dbReference type="OrthoDB" id="646178at2759"/>
<evidence type="ECO:0000313" key="8">
    <source>
        <dbReference type="EMBL" id="KAF7124179.1"/>
    </source>
</evidence>
<feature type="domain" description="Disease resistance N-terminal" evidence="6">
    <location>
        <begin position="5"/>
        <end position="87"/>
    </location>
</feature>